<sequence length="34" mass="4078">DKQELDEALQREVRFKLHSARMKSEGPLQLHKMK</sequence>
<organism evidence="1">
    <name type="scientific">Santiria trimera</name>
    <dbReference type="NCBI Taxonomy" id="533030"/>
    <lineage>
        <taxon>Eukaryota</taxon>
        <taxon>Viridiplantae</taxon>
        <taxon>Streptophyta</taxon>
        <taxon>Embryophyta</taxon>
        <taxon>Tracheophyta</taxon>
        <taxon>Spermatophyta</taxon>
        <taxon>Magnoliopsida</taxon>
        <taxon>eudicotyledons</taxon>
        <taxon>Gunneridae</taxon>
        <taxon>Pentapetalae</taxon>
        <taxon>rosids</taxon>
        <taxon>malvids</taxon>
        <taxon>Sapindales</taxon>
        <taxon>Burseraceae</taxon>
        <taxon>Santiria</taxon>
    </lineage>
</organism>
<reference evidence="1" key="1">
    <citation type="submission" date="2010-03" db="EMBL/GenBank/DDBJ databases">
        <title>Taxonomic implications of a combined analysis of morphological traits, chloroplast and nuclear DNA sequences within Santiria trimera (Burseraceae).</title>
        <authorList>
            <person name="Koffi K.Guillaume."/>
            <person name="Heuertz M."/>
            <person name="Doumenege C."/>
            <person name="Onana J.M."/>
            <person name="Gavory F."/>
            <person name="Hardy O."/>
        </authorList>
    </citation>
    <scope>NUCLEOTIDE SEQUENCE</scope>
    <source>
        <strain evidence="1">OH1530</strain>
    </source>
</reference>
<dbReference type="GO" id="GO:0016301">
    <property type="term" value="F:kinase activity"/>
    <property type="evidence" value="ECO:0007669"/>
    <property type="project" value="UniProtKB-KW"/>
</dbReference>
<keyword evidence="1" id="KW-0418">Kinase</keyword>
<proteinExistence type="predicted"/>
<keyword evidence="1" id="KW-0670">Pyruvate</keyword>
<dbReference type="EMBL" id="FN796538">
    <property type="protein sequence ID" value="CBL58447.1"/>
    <property type="molecule type" value="Genomic_DNA"/>
</dbReference>
<accession>D5H3L3</accession>
<gene>
    <name evidence="1" type="primary">pepC</name>
</gene>
<keyword evidence="1" id="KW-0808">Transferase</keyword>
<protein>
    <submittedName>
        <fullName evidence="1">Phosphoenol pyruvate carboxykinase</fullName>
    </submittedName>
</protein>
<feature type="non-terminal residue" evidence="1">
    <location>
        <position position="1"/>
    </location>
</feature>
<evidence type="ECO:0000313" key="1">
    <source>
        <dbReference type="EMBL" id="CBL58447.1"/>
    </source>
</evidence>
<dbReference type="AlphaFoldDB" id="D5H3L3"/>
<name>D5H3L3_9ROSI</name>